<reference evidence="1" key="2">
    <citation type="journal article" date="2015" name="Fish Shellfish Immunol.">
        <title>Early steps in the European eel (Anguilla anguilla)-Vibrio vulnificus interaction in the gills: Role of the RtxA13 toxin.</title>
        <authorList>
            <person name="Callol A."/>
            <person name="Pajuelo D."/>
            <person name="Ebbesson L."/>
            <person name="Teles M."/>
            <person name="MacKenzie S."/>
            <person name="Amaro C."/>
        </authorList>
    </citation>
    <scope>NUCLEOTIDE SEQUENCE</scope>
</reference>
<name>A0A0E9US09_ANGAN</name>
<evidence type="ECO:0000313" key="1">
    <source>
        <dbReference type="EMBL" id="JAH68536.1"/>
    </source>
</evidence>
<sequence>MFRCDVQLSNCPGPISYCQT</sequence>
<proteinExistence type="predicted"/>
<dbReference type="EMBL" id="GBXM01040041">
    <property type="protein sequence ID" value="JAH68536.1"/>
    <property type="molecule type" value="Transcribed_RNA"/>
</dbReference>
<reference evidence="1" key="1">
    <citation type="submission" date="2014-11" db="EMBL/GenBank/DDBJ databases">
        <authorList>
            <person name="Amaro Gonzalez C."/>
        </authorList>
    </citation>
    <scope>NUCLEOTIDE SEQUENCE</scope>
</reference>
<organism evidence="1">
    <name type="scientific">Anguilla anguilla</name>
    <name type="common">European freshwater eel</name>
    <name type="synonym">Muraena anguilla</name>
    <dbReference type="NCBI Taxonomy" id="7936"/>
    <lineage>
        <taxon>Eukaryota</taxon>
        <taxon>Metazoa</taxon>
        <taxon>Chordata</taxon>
        <taxon>Craniata</taxon>
        <taxon>Vertebrata</taxon>
        <taxon>Euteleostomi</taxon>
        <taxon>Actinopterygii</taxon>
        <taxon>Neopterygii</taxon>
        <taxon>Teleostei</taxon>
        <taxon>Anguilliformes</taxon>
        <taxon>Anguillidae</taxon>
        <taxon>Anguilla</taxon>
    </lineage>
</organism>
<dbReference type="AlphaFoldDB" id="A0A0E9US09"/>
<protein>
    <submittedName>
        <fullName evidence="1">Uncharacterized protein</fullName>
    </submittedName>
</protein>
<accession>A0A0E9US09</accession>